<dbReference type="STRING" id="418985.A0A1V9XLJ7"/>
<feature type="compositionally biased region" description="Polar residues" evidence="1">
    <location>
        <begin position="295"/>
        <end position="304"/>
    </location>
</feature>
<dbReference type="SUPFAM" id="SSF48350">
    <property type="entry name" value="GTPase activation domain, GAP"/>
    <property type="match status" value="1"/>
</dbReference>
<evidence type="ECO:0000256" key="1">
    <source>
        <dbReference type="SAM" id="MobiDB-lite"/>
    </source>
</evidence>
<organism evidence="3 4">
    <name type="scientific">Tropilaelaps mercedesae</name>
    <dbReference type="NCBI Taxonomy" id="418985"/>
    <lineage>
        <taxon>Eukaryota</taxon>
        <taxon>Metazoa</taxon>
        <taxon>Ecdysozoa</taxon>
        <taxon>Arthropoda</taxon>
        <taxon>Chelicerata</taxon>
        <taxon>Arachnida</taxon>
        <taxon>Acari</taxon>
        <taxon>Parasitiformes</taxon>
        <taxon>Mesostigmata</taxon>
        <taxon>Gamasina</taxon>
        <taxon>Dermanyssoidea</taxon>
        <taxon>Laelapidae</taxon>
        <taxon>Tropilaelaps</taxon>
    </lineage>
</organism>
<dbReference type="OrthoDB" id="185175at2759"/>
<dbReference type="InParanoid" id="A0A1V9XLJ7"/>
<reference evidence="3 4" key="1">
    <citation type="journal article" date="2017" name="Gigascience">
        <title>Draft genome of the honey bee ectoparasitic mite, Tropilaelaps mercedesae, is shaped by the parasitic life history.</title>
        <authorList>
            <person name="Dong X."/>
            <person name="Armstrong S.D."/>
            <person name="Xia D."/>
            <person name="Makepeace B.L."/>
            <person name="Darby A.C."/>
            <person name="Kadowaki T."/>
        </authorList>
    </citation>
    <scope>NUCLEOTIDE SEQUENCE [LARGE SCALE GENOMIC DNA]</scope>
    <source>
        <strain evidence="3">Wuxi-XJTLU</strain>
    </source>
</reference>
<accession>A0A1V9XLJ7</accession>
<feature type="non-terminal residue" evidence="3">
    <location>
        <position position="1"/>
    </location>
</feature>
<dbReference type="SMART" id="SM00324">
    <property type="entry name" value="RhoGAP"/>
    <property type="match status" value="1"/>
</dbReference>
<keyword evidence="4" id="KW-1185">Reference proteome</keyword>
<dbReference type="PANTHER" id="PTHR15904:SF17">
    <property type="entry name" value="RHO-GAP DOMAIN-CONTAINING PROTEIN"/>
    <property type="match status" value="1"/>
</dbReference>
<dbReference type="Gene3D" id="1.10.555.10">
    <property type="entry name" value="Rho GTPase activation protein"/>
    <property type="match status" value="1"/>
</dbReference>
<protein>
    <submittedName>
        <fullName evidence="3">Protein FAM13A-like</fullName>
    </submittedName>
</protein>
<dbReference type="EMBL" id="MNPL01008028">
    <property type="protein sequence ID" value="OQR74410.1"/>
    <property type="molecule type" value="Genomic_DNA"/>
</dbReference>
<dbReference type="PROSITE" id="PS50238">
    <property type="entry name" value="RHOGAP"/>
    <property type="match status" value="1"/>
</dbReference>
<feature type="non-terminal residue" evidence="3">
    <location>
        <position position="345"/>
    </location>
</feature>
<proteinExistence type="predicted"/>
<dbReference type="InterPro" id="IPR039102">
    <property type="entry name" value="FAM13"/>
</dbReference>
<gene>
    <name evidence="3" type="ORF">BIW11_09097</name>
</gene>
<dbReference type="PANTHER" id="PTHR15904">
    <property type="entry name" value="FAM13"/>
    <property type="match status" value="1"/>
</dbReference>
<dbReference type="GO" id="GO:0007165">
    <property type="term" value="P:signal transduction"/>
    <property type="evidence" value="ECO:0007669"/>
    <property type="project" value="InterPro"/>
</dbReference>
<comment type="caution">
    <text evidence="3">The sequence shown here is derived from an EMBL/GenBank/DDBJ whole genome shotgun (WGS) entry which is preliminary data.</text>
</comment>
<dbReference type="InterPro" id="IPR008936">
    <property type="entry name" value="Rho_GTPase_activation_prot"/>
</dbReference>
<feature type="region of interest" description="Disordered" evidence="1">
    <location>
        <begin position="292"/>
        <end position="345"/>
    </location>
</feature>
<dbReference type="Proteomes" id="UP000192247">
    <property type="component" value="Unassembled WGS sequence"/>
</dbReference>
<evidence type="ECO:0000313" key="4">
    <source>
        <dbReference type="Proteomes" id="UP000192247"/>
    </source>
</evidence>
<sequence>FLSIFHLIIHRLCMFIEMRGMAQEGLFRISGNAKLIDKLKASFDSQGDAPLEHEADVASAAGLLKTFFRELPEPLIPPKMYSSFLEATQSTQHNPEIRMARLRSLIQTMPDENLIVLRYLCRFLHKVSQHEEATRMNSSALGIVFGPNLFRFADDLQGLQDQAITNQVVTVFIASYFAVFEQPLRVFIPGSSTSIGDGSGSTNIPALMINDALLSQQKRRSCSEERPPSPAQFSLVCLRRCSSSEDMMLGTMSSQAQDQSLRPSLVATDYNNLPAQTEPSRNAGAEVYEEVDDNPGQQMETDNGGSVEDGHDSSPVKCPRASAEAYDVLGHSMPSLPKRAAVTGE</sequence>
<dbReference type="InterPro" id="IPR000198">
    <property type="entry name" value="RhoGAP_dom"/>
</dbReference>
<dbReference type="CDD" id="cd00159">
    <property type="entry name" value="RhoGAP"/>
    <property type="match status" value="1"/>
</dbReference>
<name>A0A1V9XLJ7_9ACAR</name>
<dbReference type="Pfam" id="PF00620">
    <property type="entry name" value="RhoGAP"/>
    <property type="match status" value="1"/>
</dbReference>
<dbReference type="AlphaFoldDB" id="A0A1V9XLJ7"/>
<evidence type="ECO:0000313" key="3">
    <source>
        <dbReference type="EMBL" id="OQR74410.1"/>
    </source>
</evidence>
<evidence type="ECO:0000259" key="2">
    <source>
        <dbReference type="PROSITE" id="PS50238"/>
    </source>
</evidence>
<feature type="domain" description="Rho-GAP" evidence="2">
    <location>
        <begin position="1"/>
        <end position="180"/>
    </location>
</feature>